<evidence type="ECO:0000256" key="3">
    <source>
        <dbReference type="ARBA" id="ARBA00022723"/>
    </source>
</evidence>
<dbReference type="EMBL" id="WWCJ01000002">
    <property type="protein sequence ID" value="MYN01095.1"/>
    <property type="molecule type" value="Genomic_DNA"/>
</dbReference>
<evidence type="ECO:0000313" key="6">
    <source>
        <dbReference type="Proteomes" id="UP000448575"/>
    </source>
</evidence>
<evidence type="ECO:0000256" key="1">
    <source>
        <dbReference type="ARBA" id="ARBA00022448"/>
    </source>
</evidence>
<protein>
    <submittedName>
        <fullName evidence="5">DUF3034 family protein</fullName>
    </submittedName>
</protein>
<dbReference type="CDD" id="cd00454">
    <property type="entry name" value="TrHb1_N"/>
    <property type="match status" value="1"/>
</dbReference>
<organism evidence="5 6">
    <name type="scientific">Pseudoduganella guangdongensis</name>
    <dbReference type="NCBI Taxonomy" id="2692179"/>
    <lineage>
        <taxon>Bacteria</taxon>
        <taxon>Pseudomonadati</taxon>
        <taxon>Pseudomonadota</taxon>
        <taxon>Betaproteobacteria</taxon>
        <taxon>Burkholderiales</taxon>
        <taxon>Oxalobacteraceae</taxon>
        <taxon>Telluria group</taxon>
        <taxon>Pseudoduganella</taxon>
    </lineage>
</organism>
<keyword evidence="2" id="KW-0349">Heme</keyword>
<keyword evidence="1" id="KW-0813">Transport</keyword>
<dbReference type="Pfam" id="PF11231">
    <property type="entry name" value="DUF3034"/>
    <property type="match status" value="1"/>
</dbReference>
<name>A0A6N9HE03_9BURK</name>
<keyword evidence="6" id="KW-1185">Reference proteome</keyword>
<dbReference type="Pfam" id="PF01152">
    <property type="entry name" value="Bac_globin"/>
    <property type="match status" value="1"/>
</dbReference>
<dbReference type="Gene3D" id="1.10.490.10">
    <property type="entry name" value="Globins"/>
    <property type="match status" value="1"/>
</dbReference>
<keyword evidence="3" id="KW-0479">Metal-binding</keyword>
<comment type="caution">
    <text evidence="5">The sequence shown here is derived from an EMBL/GenBank/DDBJ whole genome shotgun (WGS) entry which is preliminary data.</text>
</comment>
<dbReference type="GO" id="GO:0019825">
    <property type="term" value="F:oxygen binding"/>
    <property type="evidence" value="ECO:0007669"/>
    <property type="project" value="InterPro"/>
</dbReference>
<gene>
    <name evidence="5" type="ORF">GTP41_03185</name>
</gene>
<evidence type="ECO:0000256" key="4">
    <source>
        <dbReference type="ARBA" id="ARBA00023004"/>
    </source>
</evidence>
<dbReference type="InterPro" id="IPR009050">
    <property type="entry name" value="Globin-like_sf"/>
</dbReference>
<dbReference type="InterPro" id="IPR012292">
    <property type="entry name" value="Globin/Proto"/>
</dbReference>
<evidence type="ECO:0000256" key="2">
    <source>
        <dbReference type="ARBA" id="ARBA00022617"/>
    </source>
</evidence>
<dbReference type="AlphaFoldDB" id="A0A6N9HE03"/>
<dbReference type="GO" id="GO:0046872">
    <property type="term" value="F:metal ion binding"/>
    <property type="evidence" value="ECO:0007669"/>
    <property type="project" value="UniProtKB-KW"/>
</dbReference>
<dbReference type="SUPFAM" id="SSF46458">
    <property type="entry name" value="Globin-like"/>
    <property type="match status" value="1"/>
</dbReference>
<dbReference type="InterPro" id="IPR021393">
    <property type="entry name" value="DUF3034"/>
</dbReference>
<dbReference type="Proteomes" id="UP000448575">
    <property type="component" value="Unassembled WGS sequence"/>
</dbReference>
<reference evidence="5 6" key="1">
    <citation type="submission" date="2019-12" db="EMBL/GenBank/DDBJ databases">
        <title>Novel species isolated from a subtropical stream in China.</title>
        <authorList>
            <person name="Lu H."/>
        </authorList>
    </citation>
    <scope>NUCLEOTIDE SEQUENCE [LARGE SCALE GENOMIC DNA]</scope>
    <source>
        <strain evidence="5 6">DS3</strain>
    </source>
</reference>
<dbReference type="GO" id="GO:0020037">
    <property type="term" value="F:heme binding"/>
    <property type="evidence" value="ECO:0007669"/>
    <property type="project" value="InterPro"/>
</dbReference>
<keyword evidence="4" id="KW-0408">Iron</keyword>
<accession>A0A6N9HE03</accession>
<evidence type="ECO:0000313" key="5">
    <source>
        <dbReference type="EMBL" id="MYN01095.1"/>
    </source>
</evidence>
<sequence length="412" mass="44529">MAPAVAQTPYTDDAVYRGLGGTDGIVKIIDTLFEITLADPRIKETFDGFDIPVVKARLVEQVCEFAGGPCKYTGKYKDRDMKTVHEDMKLNNMHFNALAEDLQIAMERHNVPTSVSNKLIAKLAPMQRDIVTAGGGTPSAQPDHGKFIATGGVSTVEGVGGGGIVPWALITGYGTRDSWGASAFATRVDTQDYSLNTFGAAVGIGDRVEVSLARQEFKGDLAPLDQLNIKQDIFGVKLKLAGDAVYQQDSWMPQIAIGLQHKKNKGVGGLGALGVTNVKQLGAKSDRGTDFYIAATKVLFEQSLLVNGTLRSTKANQMGILGFGGDKESSRRIMPELSVGYLLTRKLVLGAEYRRKPHNLGVDNEKAYKDIFLAWVPNRHFSLTAAYAHLGTITVFNPKTQRGAYLSAQAAF</sequence>
<dbReference type="InterPro" id="IPR001486">
    <property type="entry name" value="Hemoglobin_trunc"/>
</dbReference>
<proteinExistence type="predicted"/>